<keyword evidence="5" id="KW-0560">Oxidoreductase</keyword>
<dbReference type="Gene3D" id="3.90.180.10">
    <property type="entry name" value="Medium-chain alcohol dehydrogenases, catalytic domain"/>
    <property type="match status" value="1"/>
</dbReference>
<dbReference type="FunFam" id="3.40.50.720:FF:000003">
    <property type="entry name" value="S-(hydroxymethyl)glutathione dehydrogenase"/>
    <property type="match status" value="1"/>
</dbReference>
<dbReference type="AlphaFoldDB" id="A0A6P2C4B3"/>
<evidence type="ECO:0000256" key="6">
    <source>
        <dbReference type="ARBA" id="ARBA00023027"/>
    </source>
</evidence>
<dbReference type="InterPro" id="IPR011032">
    <property type="entry name" value="GroES-like_sf"/>
</dbReference>
<dbReference type="Gene3D" id="3.40.50.720">
    <property type="entry name" value="NAD(P)-binding Rossmann-like Domain"/>
    <property type="match status" value="1"/>
</dbReference>
<evidence type="ECO:0000313" key="11">
    <source>
        <dbReference type="Proteomes" id="UP000460272"/>
    </source>
</evidence>
<evidence type="ECO:0000259" key="8">
    <source>
        <dbReference type="Pfam" id="PF00107"/>
    </source>
</evidence>
<dbReference type="InterPro" id="IPR002328">
    <property type="entry name" value="ADH_Zn_CS"/>
</dbReference>
<dbReference type="PANTHER" id="PTHR43880">
    <property type="entry name" value="ALCOHOL DEHYDROGENASE"/>
    <property type="match status" value="1"/>
</dbReference>
<feature type="domain" description="Alcohol dehydrogenase-like C-terminal" evidence="8">
    <location>
        <begin position="197"/>
        <end position="317"/>
    </location>
</feature>
<dbReference type="PANTHER" id="PTHR43880:SF12">
    <property type="entry name" value="ALCOHOL DEHYDROGENASE CLASS-3"/>
    <property type="match status" value="1"/>
</dbReference>
<dbReference type="GO" id="GO:0005829">
    <property type="term" value="C:cytosol"/>
    <property type="evidence" value="ECO:0007669"/>
    <property type="project" value="TreeGrafter"/>
</dbReference>
<evidence type="ECO:0000256" key="7">
    <source>
        <dbReference type="RuleBase" id="RU361277"/>
    </source>
</evidence>
<dbReference type="Pfam" id="PF08240">
    <property type="entry name" value="ADH_N"/>
    <property type="match status" value="1"/>
</dbReference>
<keyword evidence="11" id="KW-1185">Reference proteome</keyword>
<name>A0A6P2C4B3_9ACTN</name>
<dbReference type="InterPro" id="IPR013154">
    <property type="entry name" value="ADH-like_N"/>
</dbReference>
<gene>
    <name evidence="10" type="ORF">EAS64_00850</name>
</gene>
<dbReference type="InterPro" id="IPR013149">
    <property type="entry name" value="ADH-like_C"/>
</dbReference>
<dbReference type="OrthoDB" id="334894at2"/>
<evidence type="ECO:0000313" key="10">
    <source>
        <dbReference type="EMBL" id="TVZ06048.1"/>
    </source>
</evidence>
<evidence type="ECO:0000256" key="5">
    <source>
        <dbReference type="ARBA" id="ARBA00023002"/>
    </source>
</evidence>
<dbReference type="RefSeq" id="WP_145850802.1">
    <property type="nucleotide sequence ID" value="NZ_RPFW01000001.1"/>
</dbReference>
<sequence length="368" mass="37577">MRANAAIFEKLFTPLSVAEVEIDEPRPGEVLVKIVASGVCHTDALARDGDMPFPAPGVLGHEGAGFVAAVGDGVTNVAPGDKVVIGWPWCGSCRNCLEGQPRYCLQLGPLVIAGARGDGSTSLRRADGSSLHSHFFGQSSFASYSICAANGLVKVPDDADVSLLGPLACGISTGAGAVLNALRPFAGSAIVVYGSGAVGLSAIMAARLTGATHIIAVDRLGSRLALAASLGATETIDVSAPGTDPVAAVQEICGGPADFSMDCAGNVNVLRQAADSVGMRGTVALIGGAPAGASFSLDHMSTLWGKKVVGILGGEGRSDSLINTLITLNAQGRFPYDRLIRKFPLEQVNEALEASHHGDVIKPVLEMP</sequence>
<dbReference type="GO" id="GO:0046294">
    <property type="term" value="P:formaldehyde catabolic process"/>
    <property type="evidence" value="ECO:0007669"/>
    <property type="project" value="TreeGrafter"/>
</dbReference>
<keyword evidence="6" id="KW-0520">NAD</keyword>
<feature type="domain" description="Alcohol dehydrogenase-like N-terminal" evidence="9">
    <location>
        <begin position="27"/>
        <end position="157"/>
    </location>
</feature>
<reference evidence="10 11" key="1">
    <citation type="submission" date="2018-11" db="EMBL/GenBank/DDBJ databases">
        <title>Trebonia kvetii gen.nov., sp.nov., a novel acidophilic actinobacterium, and proposal of the new actinobacterial family Treboniaceae fam. nov.</title>
        <authorList>
            <person name="Rapoport D."/>
            <person name="Sagova-Mareckova M."/>
            <person name="Sedlacek I."/>
            <person name="Provaznik J."/>
            <person name="Kralova S."/>
            <person name="Pavlinic D."/>
            <person name="Benes V."/>
            <person name="Kopecky J."/>
        </authorList>
    </citation>
    <scope>NUCLEOTIDE SEQUENCE [LARGE SCALE GENOMIC DNA]</scope>
    <source>
        <strain evidence="10 11">15Tr583</strain>
    </source>
</reference>
<evidence type="ECO:0000256" key="1">
    <source>
        <dbReference type="ARBA" id="ARBA00001947"/>
    </source>
</evidence>
<dbReference type="CDD" id="cd08278">
    <property type="entry name" value="benzyl_alcohol_DH"/>
    <property type="match status" value="1"/>
</dbReference>
<dbReference type="InterPro" id="IPR036291">
    <property type="entry name" value="NAD(P)-bd_dom_sf"/>
</dbReference>
<keyword evidence="4 7" id="KW-0862">Zinc</keyword>
<dbReference type="EMBL" id="RPFW01000001">
    <property type="protein sequence ID" value="TVZ06048.1"/>
    <property type="molecule type" value="Genomic_DNA"/>
</dbReference>
<comment type="similarity">
    <text evidence="2 7">Belongs to the zinc-containing alcohol dehydrogenase family.</text>
</comment>
<organism evidence="10 11">
    <name type="scientific">Trebonia kvetii</name>
    <dbReference type="NCBI Taxonomy" id="2480626"/>
    <lineage>
        <taxon>Bacteria</taxon>
        <taxon>Bacillati</taxon>
        <taxon>Actinomycetota</taxon>
        <taxon>Actinomycetes</taxon>
        <taxon>Streptosporangiales</taxon>
        <taxon>Treboniaceae</taxon>
        <taxon>Trebonia</taxon>
    </lineage>
</organism>
<dbReference type="PROSITE" id="PS00059">
    <property type="entry name" value="ADH_ZINC"/>
    <property type="match status" value="1"/>
</dbReference>
<evidence type="ECO:0000259" key="9">
    <source>
        <dbReference type="Pfam" id="PF08240"/>
    </source>
</evidence>
<dbReference type="SUPFAM" id="SSF50129">
    <property type="entry name" value="GroES-like"/>
    <property type="match status" value="1"/>
</dbReference>
<evidence type="ECO:0000256" key="2">
    <source>
        <dbReference type="ARBA" id="ARBA00008072"/>
    </source>
</evidence>
<dbReference type="SUPFAM" id="SSF51735">
    <property type="entry name" value="NAD(P)-binding Rossmann-fold domains"/>
    <property type="match status" value="1"/>
</dbReference>
<dbReference type="Proteomes" id="UP000460272">
    <property type="component" value="Unassembled WGS sequence"/>
</dbReference>
<evidence type="ECO:0000256" key="4">
    <source>
        <dbReference type="ARBA" id="ARBA00022833"/>
    </source>
</evidence>
<evidence type="ECO:0000256" key="3">
    <source>
        <dbReference type="ARBA" id="ARBA00022723"/>
    </source>
</evidence>
<dbReference type="GO" id="GO:0008270">
    <property type="term" value="F:zinc ion binding"/>
    <property type="evidence" value="ECO:0007669"/>
    <property type="project" value="InterPro"/>
</dbReference>
<protein>
    <submittedName>
        <fullName evidence="10">NAD(P)-dependent alcohol dehydrogenase</fullName>
    </submittedName>
</protein>
<dbReference type="GO" id="GO:0051903">
    <property type="term" value="F:S-(hydroxymethyl)glutathione dehydrogenase [NAD(P)+] activity"/>
    <property type="evidence" value="ECO:0007669"/>
    <property type="project" value="TreeGrafter"/>
</dbReference>
<accession>A0A6P2C4B3</accession>
<comment type="cofactor">
    <cofactor evidence="1 7">
        <name>Zn(2+)</name>
        <dbReference type="ChEBI" id="CHEBI:29105"/>
    </cofactor>
</comment>
<keyword evidence="3 7" id="KW-0479">Metal-binding</keyword>
<comment type="caution">
    <text evidence="10">The sequence shown here is derived from an EMBL/GenBank/DDBJ whole genome shotgun (WGS) entry which is preliminary data.</text>
</comment>
<dbReference type="Pfam" id="PF00107">
    <property type="entry name" value="ADH_zinc_N"/>
    <property type="match status" value="1"/>
</dbReference>
<proteinExistence type="inferred from homology"/>